<feature type="region of interest" description="Disordered" evidence="14">
    <location>
        <begin position="1"/>
        <end position="35"/>
    </location>
</feature>
<dbReference type="eggNOG" id="KOG2145">
    <property type="taxonomic scope" value="Eukaryota"/>
</dbReference>
<dbReference type="PRINTS" id="PR01039">
    <property type="entry name" value="TRNASYNTHTRP"/>
</dbReference>
<dbReference type="PANTHER" id="PTHR10055">
    <property type="entry name" value="TRYPTOPHANYL-TRNA SYNTHETASE"/>
    <property type="match status" value="1"/>
</dbReference>
<keyword evidence="16" id="KW-1185">Reference proteome</keyword>
<dbReference type="FunCoup" id="I7M323">
    <property type="interactions" value="558"/>
</dbReference>
<dbReference type="PROSITE" id="PS00178">
    <property type="entry name" value="AA_TRNA_LIGASE_I"/>
    <property type="match status" value="1"/>
</dbReference>
<dbReference type="KEGG" id="tet:TTHERM_00500890"/>
<dbReference type="Proteomes" id="UP000009168">
    <property type="component" value="Unassembled WGS sequence"/>
</dbReference>
<reference evidence="16" key="1">
    <citation type="journal article" date="2006" name="PLoS Biol.">
        <title>Macronuclear genome sequence of the ciliate Tetrahymena thermophila, a model eukaryote.</title>
        <authorList>
            <person name="Eisen J.A."/>
            <person name="Coyne R.S."/>
            <person name="Wu M."/>
            <person name="Wu D."/>
            <person name="Thiagarajan M."/>
            <person name="Wortman J.R."/>
            <person name="Badger J.H."/>
            <person name="Ren Q."/>
            <person name="Amedeo P."/>
            <person name="Jones K.M."/>
            <person name="Tallon L.J."/>
            <person name="Delcher A.L."/>
            <person name="Salzberg S.L."/>
            <person name="Silva J.C."/>
            <person name="Haas B.J."/>
            <person name="Majoros W.H."/>
            <person name="Farzad M."/>
            <person name="Carlton J.M."/>
            <person name="Smith R.K. Jr."/>
            <person name="Garg J."/>
            <person name="Pearlman R.E."/>
            <person name="Karrer K.M."/>
            <person name="Sun L."/>
            <person name="Manning G."/>
            <person name="Elde N.C."/>
            <person name="Turkewitz A.P."/>
            <person name="Asai D.J."/>
            <person name="Wilkes D.E."/>
            <person name="Wang Y."/>
            <person name="Cai H."/>
            <person name="Collins K."/>
            <person name="Stewart B.A."/>
            <person name="Lee S.R."/>
            <person name="Wilamowska K."/>
            <person name="Weinberg Z."/>
            <person name="Ruzzo W.L."/>
            <person name="Wloga D."/>
            <person name="Gaertig J."/>
            <person name="Frankel J."/>
            <person name="Tsao C.-C."/>
            <person name="Gorovsky M.A."/>
            <person name="Keeling P.J."/>
            <person name="Waller R.F."/>
            <person name="Patron N.J."/>
            <person name="Cherry J.M."/>
            <person name="Stover N.A."/>
            <person name="Krieger C.J."/>
            <person name="del Toro C."/>
            <person name="Ryder H.F."/>
            <person name="Williamson S.C."/>
            <person name="Barbeau R.A."/>
            <person name="Hamilton E.P."/>
            <person name="Orias E."/>
        </authorList>
    </citation>
    <scope>NUCLEOTIDE SEQUENCE [LARGE SCALE GENOMIC DNA]</scope>
    <source>
        <strain evidence="16">SB210</strain>
    </source>
</reference>
<dbReference type="CDD" id="cd00806">
    <property type="entry name" value="TrpRS_core"/>
    <property type="match status" value="1"/>
</dbReference>
<name>I7M323_TETTS</name>
<dbReference type="InterPro" id="IPR002305">
    <property type="entry name" value="aa-tRNA-synth_Ic"/>
</dbReference>
<evidence type="ECO:0000256" key="3">
    <source>
        <dbReference type="ARBA" id="ARBA00013161"/>
    </source>
</evidence>
<sequence length="420" mass="48096">MSTQQQETVVEEQKVQQPTEGEQEDQVKPSSVNPYEVGENVDYDKLISEFGCSKIDQSLIDRVEKLTGKKAHPFLTREIFFSHRDLNLILDNYEKGIPFYLYTGRGPSTESMHLGHLMPFIFTKYLQDAFDVPLVIQLTDDEKFFHKGDFTLEEYQKLAIENAKDIIACGFDIEKTFIFRNTDYVGHMYPNICKIQKAVTYNQLKGIFGVTPSDNCGKFAFPAVQAAPAISTSFPHIFGNKNVFCLIPQGIDQDPYFRMTRDVQYKLKVPKTACIHSKFFPSLQGFGTKMGSTVPNSAIFLTDTPKQIKEKINKSVSGGRATKEEQEQFGADLTVDIPYHYLRFFLEDDARLEEIRVKYSTGKMLTGEVKKELIGILQKIIGDHQEKRKAITNDKVLEYMKIRPLKFKTPQNQLEAKQEQ</sequence>
<dbReference type="OrthoDB" id="10261385at2759"/>
<keyword evidence="10 13" id="KW-0030">Aminoacyl-tRNA synthetase</keyword>
<keyword evidence="7 13" id="KW-0547">Nucleotide-binding</keyword>
<evidence type="ECO:0000256" key="2">
    <source>
        <dbReference type="ARBA" id="ARBA00005594"/>
    </source>
</evidence>
<evidence type="ECO:0000256" key="5">
    <source>
        <dbReference type="ARBA" id="ARBA00022490"/>
    </source>
</evidence>
<dbReference type="Pfam" id="PF00579">
    <property type="entry name" value="tRNA-synt_1b"/>
    <property type="match status" value="1"/>
</dbReference>
<dbReference type="InParanoid" id="I7M323"/>
<dbReference type="InterPro" id="IPR002306">
    <property type="entry name" value="Trp-tRNA-ligase"/>
</dbReference>
<evidence type="ECO:0000256" key="14">
    <source>
        <dbReference type="SAM" id="MobiDB-lite"/>
    </source>
</evidence>
<evidence type="ECO:0000256" key="4">
    <source>
        <dbReference type="ARBA" id="ARBA00013782"/>
    </source>
</evidence>
<evidence type="ECO:0000313" key="16">
    <source>
        <dbReference type="Proteomes" id="UP000009168"/>
    </source>
</evidence>
<evidence type="ECO:0000256" key="11">
    <source>
        <dbReference type="ARBA" id="ARBA00030268"/>
    </source>
</evidence>
<dbReference type="STRING" id="312017.I7M323"/>
<dbReference type="NCBIfam" id="TIGR00233">
    <property type="entry name" value="trpS"/>
    <property type="match status" value="1"/>
</dbReference>
<dbReference type="SUPFAM" id="SSF52374">
    <property type="entry name" value="Nucleotidylyl transferase"/>
    <property type="match status" value="1"/>
</dbReference>
<evidence type="ECO:0000256" key="13">
    <source>
        <dbReference type="RuleBase" id="RU363036"/>
    </source>
</evidence>
<keyword evidence="6 13" id="KW-0436">Ligase</keyword>
<dbReference type="GO" id="GO:0006436">
    <property type="term" value="P:tryptophanyl-tRNA aminoacylation"/>
    <property type="evidence" value="ECO:0007669"/>
    <property type="project" value="InterPro"/>
</dbReference>
<organism evidence="15 16">
    <name type="scientific">Tetrahymena thermophila (strain SB210)</name>
    <dbReference type="NCBI Taxonomy" id="312017"/>
    <lineage>
        <taxon>Eukaryota</taxon>
        <taxon>Sar</taxon>
        <taxon>Alveolata</taxon>
        <taxon>Ciliophora</taxon>
        <taxon>Intramacronucleata</taxon>
        <taxon>Oligohymenophorea</taxon>
        <taxon>Hymenostomatida</taxon>
        <taxon>Tetrahymenina</taxon>
        <taxon>Tetrahymenidae</taxon>
        <taxon>Tetrahymena</taxon>
    </lineage>
</organism>
<gene>
    <name evidence="15" type="ORF">TTHERM_00500890</name>
</gene>
<keyword evidence="9 13" id="KW-0648">Protein biosynthesis</keyword>
<evidence type="ECO:0000256" key="10">
    <source>
        <dbReference type="ARBA" id="ARBA00023146"/>
    </source>
</evidence>
<evidence type="ECO:0000256" key="12">
    <source>
        <dbReference type="ARBA" id="ARBA00049929"/>
    </source>
</evidence>
<evidence type="ECO:0000256" key="1">
    <source>
        <dbReference type="ARBA" id="ARBA00004496"/>
    </source>
</evidence>
<evidence type="ECO:0000256" key="9">
    <source>
        <dbReference type="ARBA" id="ARBA00022917"/>
    </source>
</evidence>
<evidence type="ECO:0000256" key="7">
    <source>
        <dbReference type="ARBA" id="ARBA00022741"/>
    </source>
</evidence>
<dbReference type="Gene3D" id="3.40.50.620">
    <property type="entry name" value="HUPs"/>
    <property type="match status" value="1"/>
</dbReference>
<comment type="subcellular location">
    <subcellularLocation>
        <location evidence="1">Cytoplasm</location>
    </subcellularLocation>
</comment>
<keyword evidence="8 13" id="KW-0067">ATP-binding</keyword>
<proteinExistence type="inferred from homology"/>
<dbReference type="OMA" id="SIYHRFM"/>
<comment type="catalytic activity">
    <reaction evidence="12">
        <text>tRNA(Trp) + L-tryptophan + ATP = L-tryptophyl-tRNA(Trp) + AMP + diphosphate + H(+)</text>
        <dbReference type="Rhea" id="RHEA:24080"/>
        <dbReference type="Rhea" id="RHEA-COMP:9671"/>
        <dbReference type="Rhea" id="RHEA-COMP:9705"/>
        <dbReference type="ChEBI" id="CHEBI:15378"/>
        <dbReference type="ChEBI" id="CHEBI:30616"/>
        <dbReference type="ChEBI" id="CHEBI:33019"/>
        <dbReference type="ChEBI" id="CHEBI:57912"/>
        <dbReference type="ChEBI" id="CHEBI:78442"/>
        <dbReference type="ChEBI" id="CHEBI:78535"/>
        <dbReference type="ChEBI" id="CHEBI:456215"/>
        <dbReference type="EC" id="6.1.1.2"/>
    </reaction>
</comment>
<protein>
    <recommendedName>
        <fullName evidence="4">Tryptophan--tRNA ligase, cytoplasmic</fullName>
        <ecNumber evidence="3">6.1.1.2</ecNumber>
    </recommendedName>
    <alternativeName>
        <fullName evidence="11">Tryptophanyl-tRNA synthetase</fullName>
    </alternativeName>
</protein>
<dbReference type="GO" id="GO:0005524">
    <property type="term" value="F:ATP binding"/>
    <property type="evidence" value="ECO:0007669"/>
    <property type="project" value="UniProtKB-KW"/>
</dbReference>
<dbReference type="RefSeq" id="XP_001022248.1">
    <property type="nucleotide sequence ID" value="XM_001022248.3"/>
</dbReference>
<comment type="similarity">
    <text evidence="2 13">Belongs to the class-I aminoacyl-tRNA synthetase family.</text>
</comment>
<dbReference type="InterPro" id="IPR014729">
    <property type="entry name" value="Rossmann-like_a/b/a_fold"/>
</dbReference>
<evidence type="ECO:0000256" key="6">
    <source>
        <dbReference type="ARBA" id="ARBA00022598"/>
    </source>
</evidence>
<dbReference type="GeneID" id="7825599"/>
<dbReference type="FunFam" id="3.40.50.620:FF:000033">
    <property type="entry name" value="tryptophan--tRNA ligase, cytoplasmic"/>
    <property type="match status" value="1"/>
</dbReference>
<dbReference type="Gene3D" id="1.10.240.10">
    <property type="entry name" value="Tyrosyl-Transfer RNA Synthetase"/>
    <property type="match status" value="1"/>
</dbReference>
<keyword evidence="5" id="KW-0963">Cytoplasm</keyword>
<accession>I7M323</accession>
<evidence type="ECO:0000313" key="15">
    <source>
        <dbReference type="EMBL" id="EAS02003.1"/>
    </source>
</evidence>
<evidence type="ECO:0000256" key="8">
    <source>
        <dbReference type="ARBA" id="ARBA00022840"/>
    </source>
</evidence>
<dbReference type="HOGENOM" id="CLU_032621_0_1_1"/>
<dbReference type="EC" id="6.1.1.2" evidence="3"/>
<dbReference type="EMBL" id="GG662548">
    <property type="protein sequence ID" value="EAS02003.1"/>
    <property type="molecule type" value="Genomic_DNA"/>
</dbReference>
<dbReference type="InterPro" id="IPR001412">
    <property type="entry name" value="aa-tRNA-synth_I_CS"/>
</dbReference>
<dbReference type="GO" id="GO:0005737">
    <property type="term" value="C:cytoplasm"/>
    <property type="evidence" value="ECO:0007669"/>
    <property type="project" value="UniProtKB-SubCell"/>
</dbReference>
<dbReference type="PANTHER" id="PTHR10055:SF1">
    <property type="entry name" value="TRYPTOPHAN--TRNA LIGASE, CYTOPLASMIC"/>
    <property type="match status" value="1"/>
</dbReference>
<dbReference type="FunFam" id="1.10.240.10:FF:000007">
    <property type="entry name" value="Tryptophan--tRNA ligase"/>
    <property type="match status" value="1"/>
</dbReference>
<dbReference type="AlphaFoldDB" id="I7M323"/>
<dbReference type="GO" id="GO:0004830">
    <property type="term" value="F:tryptophan-tRNA ligase activity"/>
    <property type="evidence" value="ECO:0007669"/>
    <property type="project" value="UniProtKB-EC"/>
</dbReference>